<comment type="caution">
    <text evidence="1">The sequence shown here is derived from an EMBL/GenBank/DDBJ whole genome shotgun (WGS) entry which is preliminary data.</text>
</comment>
<dbReference type="RefSeq" id="WP_331787086.1">
    <property type="nucleotide sequence ID" value="NZ_JAVFKM010000007.1"/>
</dbReference>
<reference evidence="1 2" key="1">
    <citation type="submission" date="2023-08" db="EMBL/GenBank/DDBJ databases">
        <authorList>
            <person name="Sharma P."/>
            <person name="Verma V."/>
            <person name="Mohan M.K."/>
            <person name="Dubey A.K."/>
        </authorList>
    </citation>
    <scope>NUCLEOTIDE SEQUENCE [LARGE SCALE GENOMIC DNA]</scope>
    <source>
        <strain evidence="1 2">ADP4</strain>
    </source>
</reference>
<name>A0ABU7WTC4_9ACTN</name>
<protein>
    <submittedName>
        <fullName evidence="1">Uncharacterized protein</fullName>
    </submittedName>
</protein>
<dbReference type="Proteomes" id="UP001348265">
    <property type="component" value="Unassembled WGS sequence"/>
</dbReference>
<gene>
    <name evidence="1" type="ORF">RB636_16180</name>
</gene>
<dbReference type="EMBL" id="JAVFKM010000007">
    <property type="protein sequence ID" value="MEF3114707.1"/>
    <property type="molecule type" value="Genomic_DNA"/>
</dbReference>
<evidence type="ECO:0000313" key="1">
    <source>
        <dbReference type="EMBL" id="MEF3114707.1"/>
    </source>
</evidence>
<accession>A0ABU7WTC4</accession>
<evidence type="ECO:0000313" key="2">
    <source>
        <dbReference type="Proteomes" id="UP001348265"/>
    </source>
</evidence>
<proteinExistence type="predicted"/>
<sequence length="54" mass="5455">MPWYAAAGAETVRGAHVTASGPRCPTTASGRPVGYRIAGRLDGLGPLGVDGFRG</sequence>
<organism evidence="1 2">
    <name type="scientific">Streptomyces chrestomyceticus</name>
    <dbReference type="NCBI Taxonomy" id="68185"/>
    <lineage>
        <taxon>Bacteria</taxon>
        <taxon>Bacillati</taxon>
        <taxon>Actinomycetota</taxon>
        <taxon>Actinomycetes</taxon>
        <taxon>Kitasatosporales</taxon>
        <taxon>Streptomycetaceae</taxon>
        <taxon>Streptomyces</taxon>
    </lineage>
</organism>
<keyword evidence="2" id="KW-1185">Reference proteome</keyword>